<dbReference type="Gene3D" id="1.20.120.1080">
    <property type="match status" value="1"/>
</dbReference>
<feature type="region of interest" description="Disordered" evidence="13">
    <location>
        <begin position="492"/>
        <end position="525"/>
    </location>
</feature>
<accession>A0A2S4L4V0</accession>
<evidence type="ECO:0000256" key="1">
    <source>
        <dbReference type="ARBA" id="ARBA00004229"/>
    </source>
</evidence>
<dbReference type="PROSITE" id="PS51192">
    <property type="entry name" value="HELICASE_ATP_BIND_1"/>
    <property type="match status" value="1"/>
</dbReference>
<evidence type="ECO:0000256" key="7">
    <source>
        <dbReference type="ARBA" id="ARBA00022806"/>
    </source>
</evidence>
<feature type="region of interest" description="Disordered" evidence="13">
    <location>
        <begin position="751"/>
        <end position="773"/>
    </location>
</feature>
<keyword evidence="5" id="KW-0547">Nucleotide-binding</keyword>
<feature type="coiled-coil region" evidence="12">
    <location>
        <begin position="207"/>
        <end position="234"/>
    </location>
</feature>
<dbReference type="OrthoDB" id="5600252at2759"/>
<dbReference type="InterPro" id="IPR011545">
    <property type="entry name" value="DEAD/DEAH_box_helicase_dom"/>
</dbReference>
<evidence type="ECO:0000313" key="16">
    <source>
        <dbReference type="EMBL" id="POR37474.1"/>
    </source>
</evidence>
<evidence type="ECO:0000256" key="5">
    <source>
        <dbReference type="ARBA" id="ARBA00022741"/>
    </source>
</evidence>
<dbReference type="CDD" id="cd17917">
    <property type="entry name" value="DEXHc_RHA-like"/>
    <property type="match status" value="1"/>
</dbReference>
<feature type="compositionally biased region" description="Low complexity" evidence="13">
    <location>
        <begin position="157"/>
        <end position="170"/>
    </location>
</feature>
<dbReference type="EMBL" id="PKSG01000246">
    <property type="protein sequence ID" value="POR37474.1"/>
    <property type="molecule type" value="Genomic_DNA"/>
</dbReference>
<comment type="subcellular location">
    <subcellularLocation>
        <location evidence="1">Plastid</location>
        <location evidence="1">Chloroplast</location>
    </subcellularLocation>
</comment>
<dbReference type="Gene3D" id="3.40.50.300">
    <property type="entry name" value="P-loop containing nucleotide triphosphate hydrolases"/>
    <property type="match status" value="2"/>
</dbReference>
<evidence type="ECO:0000256" key="10">
    <source>
        <dbReference type="ARBA" id="ARBA00022946"/>
    </source>
</evidence>
<feature type="domain" description="Helicase C-terminal" evidence="15">
    <location>
        <begin position="1056"/>
        <end position="1233"/>
    </location>
</feature>
<evidence type="ECO:0000259" key="14">
    <source>
        <dbReference type="PROSITE" id="PS51192"/>
    </source>
</evidence>
<dbReference type="PANTHER" id="PTHR18934">
    <property type="entry name" value="ATP-DEPENDENT RNA HELICASE"/>
    <property type="match status" value="1"/>
</dbReference>
<dbReference type="Pfam" id="PF07717">
    <property type="entry name" value="OB_NTP_bind"/>
    <property type="match status" value="1"/>
</dbReference>
<evidence type="ECO:0000256" key="2">
    <source>
        <dbReference type="ARBA" id="ARBA00012552"/>
    </source>
</evidence>
<dbReference type="InterPro" id="IPR014001">
    <property type="entry name" value="Helicase_ATP-bd"/>
</dbReference>
<dbReference type="EC" id="3.6.4.13" evidence="2"/>
<dbReference type="Pfam" id="PF21010">
    <property type="entry name" value="HA2_C"/>
    <property type="match status" value="1"/>
</dbReference>
<feature type="compositionally biased region" description="Basic and acidic residues" evidence="13">
    <location>
        <begin position="79"/>
        <end position="88"/>
    </location>
</feature>
<keyword evidence="4" id="KW-0934">Plastid</keyword>
<evidence type="ECO:0000256" key="12">
    <source>
        <dbReference type="SAM" id="Coils"/>
    </source>
</evidence>
<dbReference type="InterPro" id="IPR011709">
    <property type="entry name" value="DEAD-box_helicase_OB_fold"/>
</dbReference>
<evidence type="ECO:0000256" key="13">
    <source>
        <dbReference type="SAM" id="MobiDB-lite"/>
    </source>
</evidence>
<keyword evidence="12" id="KW-0175">Coiled coil</keyword>
<dbReference type="GO" id="GO:0016787">
    <property type="term" value="F:hydrolase activity"/>
    <property type="evidence" value="ECO:0007669"/>
    <property type="project" value="UniProtKB-KW"/>
</dbReference>
<dbReference type="InterPro" id="IPR027417">
    <property type="entry name" value="P-loop_NTPase"/>
</dbReference>
<keyword evidence="7 16" id="KW-0347">Helicase</keyword>
<dbReference type="Proteomes" id="UP000237481">
    <property type="component" value="Unassembled WGS sequence"/>
</dbReference>
<organism evidence="16 17">
    <name type="scientific">Tolypocladium paradoxum</name>
    <dbReference type="NCBI Taxonomy" id="94208"/>
    <lineage>
        <taxon>Eukaryota</taxon>
        <taxon>Fungi</taxon>
        <taxon>Dikarya</taxon>
        <taxon>Ascomycota</taxon>
        <taxon>Pezizomycotina</taxon>
        <taxon>Sordariomycetes</taxon>
        <taxon>Hypocreomycetidae</taxon>
        <taxon>Hypocreales</taxon>
        <taxon>Ophiocordycipitaceae</taxon>
        <taxon>Tolypocladium</taxon>
    </lineage>
</organism>
<dbReference type="STRING" id="94208.A0A2S4L4V0"/>
<evidence type="ECO:0000256" key="4">
    <source>
        <dbReference type="ARBA" id="ARBA00022640"/>
    </source>
</evidence>
<keyword evidence="9" id="KW-0694">RNA-binding</keyword>
<dbReference type="FunFam" id="1.20.120.1080:FF:000002">
    <property type="entry name" value="Putative ATP-dependent RNA helicase DHX36"/>
    <property type="match status" value="1"/>
</dbReference>
<evidence type="ECO:0000256" key="3">
    <source>
        <dbReference type="ARBA" id="ARBA00022528"/>
    </source>
</evidence>
<comment type="caution">
    <text evidence="16">The sequence shown here is derived from an EMBL/GenBank/DDBJ whole genome shotgun (WGS) entry which is preliminary data.</text>
</comment>
<dbReference type="Pfam" id="PF00270">
    <property type="entry name" value="DEAD"/>
    <property type="match status" value="1"/>
</dbReference>
<evidence type="ECO:0000256" key="9">
    <source>
        <dbReference type="ARBA" id="ARBA00022884"/>
    </source>
</evidence>
<feature type="region of interest" description="Disordered" evidence="13">
    <location>
        <begin position="1002"/>
        <end position="1032"/>
    </location>
</feature>
<keyword evidence="8" id="KW-0067">ATP-binding</keyword>
<feature type="non-terminal residue" evidence="16">
    <location>
        <position position="1"/>
    </location>
</feature>
<feature type="compositionally biased region" description="Low complexity" evidence="13">
    <location>
        <begin position="93"/>
        <end position="116"/>
    </location>
</feature>
<dbReference type="InterPro" id="IPR007502">
    <property type="entry name" value="Helicase-assoc_dom"/>
</dbReference>
<dbReference type="FunFam" id="3.40.50.300:FF:000500">
    <property type="entry name" value="ATP-dependent RNA helicase DHX29"/>
    <property type="match status" value="1"/>
</dbReference>
<evidence type="ECO:0000256" key="6">
    <source>
        <dbReference type="ARBA" id="ARBA00022801"/>
    </source>
</evidence>
<name>A0A2S4L4V0_9HYPO</name>
<dbReference type="GO" id="GO:0003724">
    <property type="term" value="F:RNA helicase activity"/>
    <property type="evidence" value="ECO:0007669"/>
    <property type="project" value="UniProtKB-EC"/>
</dbReference>
<dbReference type="SMART" id="SM00490">
    <property type="entry name" value="HELICc"/>
    <property type="match status" value="1"/>
</dbReference>
<feature type="compositionally biased region" description="Basic and acidic residues" evidence="13">
    <location>
        <begin position="140"/>
        <end position="155"/>
    </location>
</feature>
<dbReference type="SUPFAM" id="SSF52540">
    <property type="entry name" value="P-loop containing nucleoside triphosphate hydrolases"/>
    <property type="match status" value="1"/>
</dbReference>
<dbReference type="PANTHER" id="PTHR18934:SF145">
    <property type="entry name" value="ATP-DEPENDENT RNA HELICASE DHX57-RELATED"/>
    <property type="match status" value="1"/>
</dbReference>
<dbReference type="SMART" id="SM00847">
    <property type="entry name" value="HA2"/>
    <property type="match status" value="1"/>
</dbReference>
<comment type="catalytic activity">
    <reaction evidence="11">
        <text>ATP + H2O = ADP + phosphate + H(+)</text>
        <dbReference type="Rhea" id="RHEA:13065"/>
        <dbReference type="ChEBI" id="CHEBI:15377"/>
        <dbReference type="ChEBI" id="CHEBI:15378"/>
        <dbReference type="ChEBI" id="CHEBI:30616"/>
        <dbReference type="ChEBI" id="CHEBI:43474"/>
        <dbReference type="ChEBI" id="CHEBI:456216"/>
        <dbReference type="EC" id="3.6.4.13"/>
    </reaction>
</comment>
<dbReference type="PROSITE" id="PS51194">
    <property type="entry name" value="HELICASE_CTER"/>
    <property type="match status" value="1"/>
</dbReference>
<evidence type="ECO:0000259" key="15">
    <source>
        <dbReference type="PROSITE" id="PS51194"/>
    </source>
</evidence>
<feature type="compositionally biased region" description="Basic and acidic residues" evidence="13">
    <location>
        <begin position="382"/>
        <end position="391"/>
    </location>
</feature>
<dbReference type="GO" id="GO:0003723">
    <property type="term" value="F:RNA binding"/>
    <property type="evidence" value="ECO:0007669"/>
    <property type="project" value="UniProtKB-KW"/>
</dbReference>
<dbReference type="GO" id="GO:0005524">
    <property type="term" value="F:ATP binding"/>
    <property type="evidence" value="ECO:0007669"/>
    <property type="project" value="UniProtKB-KW"/>
</dbReference>
<feature type="domain" description="Helicase ATP-binding" evidence="14">
    <location>
        <begin position="810"/>
        <end position="981"/>
    </location>
</feature>
<evidence type="ECO:0000313" key="17">
    <source>
        <dbReference type="Proteomes" id="UP000237481"/>
    </source>
</evidence>
<protein>
    <recommendedName>
        <fullName evidence="2">RNA helicase</fullName>
        <ecNumber evidence="2">3.6.4.13</ecNumber>
    </recommendedName>
</protein>
<dbReference type="InterPro" id="IPR001650">
    <property type="entry name" value="Helicase_C-like"/>
</dbReference>
<evidence type="ECO:0000256" key="11">
    <source>
        <dbReference type="ARBA" id="ARBA00047984"/>
    </source>
</evidence>
<dbReference type="FunFam" id="3.40.50.300:FF:000819">
    <property type="entry name" value="ATP dependent RNA helicase, putative"/>
    <property type="match status" value="1"/>
</dbReference>
<feature type="compositionally biased region" description="Basic and acidic residues" evidence="13">
    <location>
        <begin position="350"/>
        <end position="360"/>
    </location>
</feature>
<feature type="region of interest" description="Disordered" evidence="13">
    <location>
        <begin position="78"/>
        <end position="198"/>
    </location>
</feature>
<dbReference type="Pfam" id="PF00271">
    <property type="entry name" value="Helicase_C"/>
    <property type="match status" value="1"/>
</dbReference>
<evidence type="ECO:0000256" key="8">
    <source>
        <dbReference type="ARBA" id="ARBA00022840"/>
    </source>
</evidence>
<keyword evidence="17" id="KW-1185">Reference proteome</keyword>
<proteinExistence type="predicted"/>
<feature type="region of interest" description="Disordered" evidence="13">
    <location>
        <begin position="350"/>
        <end position="397"/>
    </location>
</feature>
<keyword evidence="10" id="KW-0809">Transit peptide</keyword>
<gene>
    <name evidence="16" type="ORF">TPAR_02330</name>
</gene>
<sequence length="1616" mass="178815">PAYSSGTFGLTQGLPRHWVPPDSLTFGLTTSRQWKIRCSACTCTRPGLYGSVSGFQVALDPLKPGSLWAGHHLPAPCKPHPEHPHHNPLEVTPRSAPLRPARPAACSTTPKQAMAGAKKKKKPAANPARGFATTSIASKPRPEVAEADAKPKPHGDAPPSASNAANAPPSTMTATGDNAQQRSQETPLSPEEFERQLEESELQLLVEKHAQKAKRDAQRQRARLETDRRLLRNQADTVNIPRWLPQELLDHILDLIKAETRFSASSISSENAGSGKMPTEEDMIVRLWTLRQALEAAAFPEARVEAALQYILDIAPNVPNAVKDSIWGLEEALDWLARECSLEELPPYEFRGKPVARDTPTDSPFPSRPHTPKPQGAQNGRRGKDAKKSDVNGRAGKTPAKKLVVTCDIDIEPEDLIPEYVAAKATLLELSRSQASERTGKPGDDEDVADLVIAKLEAKLNKIETDILFDKIMAEQKWKMEKVVLERRLAATKREAQPATSGEASGEAKTSDQTAEAEASDDDDVAAEAERMAAEILADDDNDDDDDIAGLFASLPQHEVDPTTGKTQTVINSSDGTRLVLRDFGKWTGVSPRRVLEEACRSRDASVKINYTVVSEATFASRQSIDIWWTKAQEPPQSVPESDVEVIADQTRFTFTMVGVAAPDSKQSEAYIATSALFHVCSGNAREEKVGLRLPSVWRDLWNEMAEAKKNQLDSQDRNAVRSLRTLVRRRHDQELEDGVILQGAFRGRGAAKASQDSSENGANDRKKPNAANADEYRKIWTDKSGSRKYQMMLQSRMQLPMWQFRPQVLEAVDKNQVVIVCGETGCGKSTQVPAFLLEHELSRGKACKIYCTEPRRISAISLARRVSEELGENKGDLGTNRSLVGYSIRLEANTSRETRLVYATTGIVMRMLEGSNDLREVTHLVLDEVHERTIDSDFLLIVLKRLLTQRKDLKVVLMSATVDAERFSRYLGGAPVLNVPGRTFPVDVRYLEDAVEVTGYNPTNSPADKMIDLDDDADDEGTGPKGDSSQSLSAYLAKTRSTLSQLDEYHIDFDLIVQLMVQIAANASLEPYSKAVLVFLPGIAEIRTLNDLLLGDPRFAKDWLIYPLHSTIATEDQEAAFLIPPPGMRKIVLATNIAETGITIPDVTCVIDTGKHREMRYDERRQLSRLIDTFISRANAKQRRGRAGRVQNGLCFHMFTKHRHDNLMADQQTPEMLRLSLQDLAIRVKICKIGGIEDTLGDALDPPSAKNIRRAIDALVDVRALTAAEELTPLGHQLARLPLDVFLGKLILLGTVFKCLDMAITVAAILSSKSPFSAPFGQRAQADNARMAFRRADSDLLTIYNAYAAWKRVCQANSGMAKEFQFCRKNFLSQQTLANIEDLKGQLLVSLVDSGFLSVTEEERRALKGQRFAQGGRGRRQQNFFEVPRRANINSDNDLVSSSVIAWSFYPKLLVRDTPGTKGLRNIGNNQSISLHPSSVNRNQRDIKWLSYYHIMQSKSVYHAHETTAAEPFAIALLCGDVRCDMFSGVIVLDGNRGRFALPDWKSMLVVKVLRARLRELLTRSFRQPGKLPTAQQQKWLDVWQRLFSQEAVGQDGRSSAAAAAAGVSVAIGKA</sequence>
<reference evidence="16 17" key="1">
    <citation type="submission" date="2018-01" db="EMBL/GenBank/DDBJ databases">
        <title>Harnessing the power of phylogenomics to disentangle the directionality and signatures of interkingdom host jumping in the parasitic fungal genus Tolypocladium.</title>
        <authorList>
            <person name="Quandt C.A."/>
            <person name="Patterson W."/>
            <person name="Spatafora J.W."/>
        </authorList>
    </citation>
    <scope>NUCLEOTIDE SEQUENCE [LARGE SCALE GENOMIC DNA]</scope>
    <source>
        <strain evidence="16 17">NRBC 100945</strain>
    </source>
</reference>
<dbReference type="SMART" id="SM00487">
    <property type="entry name" value="DEXDc"/>
    <property type="match status" value="1"/>
</dbReference>
<feature type="compositionally biased region" description="Polar residues" evidence="13">
    <location>
        <begin position="171"/>
        <end position="187"/>
    </location>
</feature>
<keyword evidence="3" id="KW-0150">Chloroplast</keyword>
<keyword evidence="6" id="KW-0378">Hydrolase</keyword>
<dbReference type="CDD" id="cd18791">
    <property type="entry name" value="SF2_C_RHA"/>
    <property type="match status" value="1"/>
</dbReference>